<protein>
    <submittedName>
        <fullName evidence="2">DUF4836 family protein</fullName>
    </submittedName>
</protein>
<organism evidence="2">
    <name type="scientific">uncultured Aureispira sp</name>
    <dbReference type="NCBI Taxonomy" id="1331704"/>
    <lineage>
        <taxon>Bacteria</taxon>
        <taxon>Pseudomonadati</taxon>
        <taxon>Bacteroidota</taxon>
        <taxon>Saprospiria</taxon>
        <taxon>Saprospirales</taxon>
        <taxon>Saprospiraceae</taxon>
        <taxon>Aureispira</taxon>
        <taxon>environmental samples</taxon>
    </lineage>
</organism>
<accession>A0A6S6UH62</accession>
<dbReference type="PROSITE" id="PS51257">
    <property type="entry name" value="PROKAR_LIPOPROTEIN"/>
    <property type="match status" value="1"/>
</dbReference>
<dbReference type="InterPro" id="IPR032276">
    <property type="entry name" value="DUF4836"/>
</dbReference>
<dbReference type="AlphaFoldDB" id="A0A6S6UH62"/>
<proteinExistence type="predicted"/>
<feature type="chain" id="PRO_5027595522" evidence="1">
    <location>
        <begin position="25"/>
        <end position="559"/>
    </location>
</feature>
<sequence length="559" mass="61402">MLKTMKLLAVLFTATILFSLGSCGENTAAAASDPADISNAIPADATGVFLVNTKQLLEKADYASLKETSFFKDWIKQAKERLPAMVPFLEDPEASGINMTSNMGFFFSIPKEMKAPKDIEFAFMLPIADKAKVDAAVVLALKDIDNPKTETKSDYTITTLKFNSFLIQSDKILAITTYDDEAKVKELIHPTGENIHSNANFKKHQKESKDMLFWMNGDPLFAMLLKNAETKMQLRGALGVAQVPDEALKGNFMSLFYDFQKGKMNVGTQFDFSDILVRELGEVFPAELAIDYSKYIPTENLASAMTFGINSAGVLNFMVKRGLDETVDNFLENSGLDLGKIKDGITGGLTVAVYAPTDKANDPAIVLALGLKDKVFMEGVLGLAGNKITKNGDKYVFTGQKSMMDPTATPMQFFAVLKDDVMLISNSNASIDKASSASAKNEVVGALQTGWMGIFVDYNVINDNFDVIANYLPMDPASFNMSKMMSEYQSIATVKVIAKGNTVMGETMMKDTETNSLKSLLQSLGKMSQDKAKVEKELQGEFDDFDDFDEELKETEKNT</sequence>
<dbReference type="EMBL" id="CACVAQ010000530">
    <property type="protein sequence ID" value="CAA6830041.1"/>
    <property type="molecule type" value="Genomic_DNA"/>
</dbReference>
<dbReference type="Pfam" id="PF16120">
    <property type="entry name" value="DUF4836"/>
    <property type="match status" value="1"/>
</dbReference>
<keyword evidence="1" id="KW-0732">Signal</keyword>
<feature type="signal peptide" evidence="1">
    <location>
        <begin position="1"/>
        <end position="24"/>
    </location>
</feature>
<name>A0A6S6UH62_9BACT</name>
<gene>
    <name evidence="2" type="ORF">HELGO_WM26300</name>
</gene>
<reference evidence="2" key="1">
    <citation type="submission" date="2020-01" db="EMBL/GenBank/DDBJ databases">
        <authorList>
            <person name="Meier V. D."/>
            <person name="Meier V D."/>
        </authorList>
    </citation>
    <scope>NUCLEOTIDE SEQUENCE</scope>
    <source>
        <strain evidence="2">HLG_WM_MAG_10</strain>
    </source>
</reference>
<evidence type="ECO:0000313" key="2">
    <source>
        <dbReference type="EMBL" id="CAA6830041.1"/>
    </source>
</evidence>
<evidence type="ECO:0000256" key="1">
    <source>
        <dbReference type="SAM" id="SignalP"/>
    </source>
</evidence>